<organism evidence="3 4">
    <name type="scientific">Sneathiella chinensis</name>
    <dbReference type="NCBI Taxonomy" id="349750"/>
    <lineage>
        <taxon>Bacteria</taxon>
        <taxon>Pseudomonadati</taxon>
        <taxon>Pseudomonadota</taxon>
        <taxon>Alphaproteobacteria</taxon>
        <taxon>Sneathiellales</taxon>
        <taxon>Sneathiellaceae</taxon>
        <taxon>Sneathiella</taxon>
    </lineage>
</organism>
<dbReference type="InterPro" id="IPR012495">
    <property type="entry name" value="TadE-like_dom"/>
</dbReference>
<accession>A0ABQ5U868</accession>
<evidence type="ECO:0000259" key="2">
    <source>
        <dbReference type="Pfam" id="PF07811"/>
    </source>
</evidence>
<protein>
    <recommendedName>
        <fullName evidence="2">TadE-like domain-containing protein</fullName>
    </recommendedName>
</protein>
<keyword evidence="1" id="KW-0812">Transmembrane</keyword>
<keyword evidence="1" id="KW-0472">Membrane</keyword>
<dbReference type="Proteomes" id="UP001161409">
    <property type="component" value="Unassembled WGS sequence"/>
</dbReference>
<evidence type="ECO:0000256" key="1">
    <source>
        <dbReference type="SAM" id="Phobius"/>
    </source>
</evidence>
<dbReference type="PROSITE" id="PS51257">
    <property type="entry name" value="PROKAR_LIPOPROTEIN"/>
    <property type="match status" value="1"/>
</dbReference>
<name>A0ABQ5U868_9PROT</name>
<evidence type="ECO:0000313" key="4">
    <source>
        <dbReference type="Proteomes" id="UP001161409"/>
    </source>
</evidence>
<dbReference type="Pfam" id="PF07811">
    <property type="entry name" value="TadE"/>
    <property type="match status" value="1"/>
</dbReference>
<feature type="domain" description="TadE-like" evidence="2">
    <location>
        <begin position="26"/>
        <end position="55"/>
    </location>
</feature>
<proteinExistence type="predicted"/>
<dbReference type="EMBL" id="BSNF01000006">
    <property type="protein sequence ID" value="GLQ06671.1"/>
    <property type="molecule type" value="Genomic_DNA"/>
</dbReference>
<dbReference type="RefSeq" id="WP_169560816.1">
    <property type="nucleotide sequence ID" value="NZ_BSNF01000006.1"/>
</dbReference>
<sequence>MMIRKARRPSPARPPLLAAFLASCRGVTSVELALTLPVLLAMIFLVIDLQRLSLTDSLLRRTGGHIDPPGGQAVTLPLPSEAEVLAGLQSGIGGGLPDWLELAGLTVARTGIENAPSGDWLFVTYRLAYTPPLISPVGFLIPADVRRRQSHHVVTLRLAPQQGG</sequence>
<keyword evidence="4" id="KW-1185">Reference proteome</keyword>
<feature type="transmembrane region" description="Helical" evidence="1">
    <location>
        <begin position="36"/>
        <end position="54"/>
    </location>
</feature>
<gene>
    <name evidence="3" type="ORF">GCM10007924_18920</name>
</gene>
<reference evidence="3" key="2">
    <citation type="submission" date="2023-01" db="EMBL/GenBank/DDBJ databases">
        <title>Draft genome sequence of Sneathiella chinensis strain NBRC 103408.</title>
        <authorList>
            <person name="Sun Q."/>
            <person name="Mori K."/>
        </authorList>
    </citation>
    <scope>NUCLEOTIDE SEQUENCE</scope>
    <source>
        <strain evidence="3">NBRC 103408</strain>
    </source>
</reference>
<evidence type="ECO:0000313" key="3">
    <source>
        <dbReference type="EMBL" id="GLQ06671.1"/>
    </source>
</evidence>
<reference evidence="3" key="1">
    <citation type="journal article" date="2014" name="Int. J. Syst. Evol. Microbiol.">
        <title>Complete genome of a new Firmicutes species belonging to the dominant human colonic microbiota ('Ruminococcus bicirculans') reveals two chromosomes and a selective capacity to utilize plant glucans.</title>
        <authorList>
            <consortium name="NISC Comparative Sequencing Program"/>
            <person name="Wegmann U."/>
            <person name="Louis P."/>
            <person name="Goesmann A."/>
            <person name="Henrissat B."/>
            <person name="Duncan S.H."/>
            <person name="Flint H.J."/>
        </authorList>
    </citation>
    <scope>NUCLEOTIDE SEQUENCE</scope>
    <source>
        <strain evidence="3">NBRC 103408</strain>
    </source>
</reference>
<comment type="caution">
    <text evidence="3">The sequence shown here is derived from an EMBL/GenBank/DDBJ whole genome shotgun (WGS) entry which is preliminary data.</text>
</comment>
<keyword evidence="1" id="KW-1133">Transmembrane helix</keyword>